<feature type="domain" description="Tetrahydrofolate dehydrogenase/cyclohydrolase NAD(P)-binding" evidence="11">
    <location>
        <begin position="133"/>
        <end position="270"/>
    </location>
</feature>
<keyword evidence="4 9" id="KW-0378">Hydrolase</keyword>
<dbReference type="InterPro" id="IPR046346">
    <property type="entry name" value="Aminoacid_DH-like_N_sf"/>
</dbReference>
<feature type="binding site" evidence="9">
    <location>
        <begin position="159"/>
        <end position="161"/>
    </location>
    <ligand>
        <name>NADP(+)</name>
        <dbReference type="ChEBI" id="CHEBI:58349"/>
    </ligand>
</feature>
<gene>
    <name evidence="9" type="primary">folD</name>
    <name evidence="12" type="ORF">ENV38_01085</name>
</gene>
<dbReference type="InterPro" id="IPR036291">
    <property type="entry name" value="NAD(P)-bd_dom_sf"/>
</dbReference>
<keyword evidence="6 9" id="KW-0560">Oxidoreductase</keyword>
<feature type="domain" description="Tetrahydrofolate dehydrogenase/cyclohydrolase catalytic" evidence="10">
    <location>
        <begin position="6"/>
        <end position="114"/>
    </location>
</feature>
<keyword evidence="9" id="KW-0028">Amino-acid biosynthesis</keyword>
<dbReference type="GO" id="GO:0006164">
    <property type="term" value="P:purine nucleotide biosynthetic process"/>
    <property type="evidence" value="ECO:0007669"/>
    <property type="project" value="UniProtKB-KW"/>
</dbReference>
<dbReference type="PRINTS" id="PR00085">
    <property type="entry name" value="THFDHDRGNASE"/>
</dbReference>
<dbReference type="InterPro" id="IPR000672">
    <property type="entry name" value="THF_DH/CycHdrlase"/>
</dbReference>
<evidence type="ECO:0000256" key="9">
    <source>
        <dbReference type="HAMAP-Rule" id="MF_01576"/>
    </source>
</evidence>
<dbReference type="FunFam" id="3.40.50.720:FF:000189">
    <property type="entry name" value="Bifunctional protein FolD"/>
    <property type="match status" value="1"/>
</dbReference>
<dbReference type="SUPFAM" id="SSF53223">
    <property type="entry name" value="Aminoacid dehydrogenase-like, N-terminal domain"/>
    <property type="match status" value="1"/>
</dbReference>
<dbReference type="UniPathway" id="UPA00193"/>
<dbReference type="Gene3D" id="3.40.50.720">
    <property type="entry name" value="NAD(P)-binding Rossmann-like Domain"/>
    <property type="match status" value="1"/>
</dbReference>
<keyword evidence="2 9" id="KW-0554">One-carbon metabolism</keyword>
<dbReference type="Pfam" id="PF00763">
    <property type="entry name" value="THF_DHG_CYH"/>
    <property type="match status" value="1"/>
</dbReference>
<sequence length="279" mass="31304">MSAKVIDGRLIREKVLEELKEQIACLNLQRPLKLAIFQYKPQVPDELYAHSLKRVAKKLDIEVEVKTFEDLESLKSAIYAYNEDESVDGIMLQIEDKKDYLYYTSFIIPEKDVDGASPENLGKLIRKDKGLRPATADAVIRIIKETGYEIRGKNACILGRSFRSGLPIAIMLMNEDATCTVCHSFTKDISIYTREADILVVAIGRANFIGADMVKEGAFVIDVGINQVNDKVVGDVKFDEVREKSGYITPVPGGVGSVTDVMIFRNLIKGVIFRNEKRH</sequence>
<comment type="function">
    <text evidence="9">Catalyzes the oxidation of 5,10-methylenetetrahydrofolate to 5,10-methenyltetrahydrofolate and then the hydrolysis of 5,10-methenyltetrahydrofolate to 10-formyltetrahydrofolate.</text>
</comment>
<evidence type="ECO:0000256" key="6">
    <source>
        <dbReference type="ARBA" id="ARBA00023002"/>
    </source>
</evidence>
<dbReference type="EC" id="1.5.1.5" evidence="9"/>
<dbReference type="GO" id="GO:0004488">
    <property type="term" value="F:methylenetetrahydrofolate dehydrogenase (NADP+) activity"/>
    <property type="evidence" value="ECO:0007669"/>
    <property type="project" value="UniProtKB-UniRule"/>
</dbReference>
<comment type="similarity">
    <text evidence="9">Belongs to the tetrahydrofolate dehydrogenase/cyclohydrolase family.</text>
</comment>
<dbReference type="GO" id="GO:0004477">
    <property type="term" value="F:methenyltetrahydrofolate cyclohydrolase activity"/>
    <property type="evidence" value="ECO:0007669"/>
    <property type="project" value="UniProtKB-UniRule"/>
</dbReference>
<evidence type="ECO:0000256" key="8">
    <source>
        <dbReference type="ARBA" id="ARBA00023268"/>
    </source>
</evidence>
<evidence type="ECO:0000313" key="12">
    <source>
        <dbReference type="EMBL" id="HGB35486.1"/>
    </source>
</evidence>
<dbReference type="EC" id="3.5.4.9" evidence="9"/>
<evidence type="ECO:0000259" key="11">
    <source>
        <dbReference type="Pfam" id="PF02882"/>
    </source>
</evidence>
<evidence type="ECO:0000256" key="1">
    <source>
        <dbReference type="ARBA" id="ARBA00004777"/>
    </source>
</evidence>
<dbReference type="InterPro" id="IPR020631">
    <property type="entry name" value="THF_DH/CycHdrlase_NAD-bd_dom"/>
</dbReference>
<comment type="subunit">
    <text evidence="9">Homodimer.</text>
</comment>
<organism evidence="12">
    <name type="scientific">candidate division WOR-3 bacterium</name>
    <dbReference type="NCBI Taxonomy" id="2052148"/>
    <lineage>
        <taxon>Bacteria</taxon>
        <taxon>Bacteria division WOR-3</taxon>
    </lineage>
</organism>
<evidence type="ECO:0000259" key="10">
    <source>
        <dbReference type="Pfam" id="PF00763"/>
    </source>
</evidence>
<comment type="catalytic activity">
    <reaction evidence="9">
        <text>(6R)-5,10-methylene-5,6,7,8-tetrahydrofolate + NADP(+) = (6R)-5,10-methenyltetrahydrofolate + NADPH</text>
        <dbReference type="Rhea" id="RHEA:22812"/>
        <dbReference type="ChEBI" id="CHEBI:15636"/>
        <dbReference type="ChEBI" id="CHEBI:57455"/>
        <dbReference type="ChEBI" id="CHEBI:57783"/>
        <dbReference type="ChEBI" id="CHEBI:58349"/>
        <dbReference type="EC" id="1.5.1.5"/>
    </reaction>
</comment>
<dbReference type="CDD" id="cd01080">
    <property type="entry name" value="NAD_bind_m-THF_DH_Cyclohyd"/>
    <property type="match status" value="1"/>
</dbReference>
<dbReference type="PANTHER" id="PTHR48099">
    <property type="entry name" value="C-1-TETRAHYDROFOLATE SYNTHASE, CYTOPLASMIC-RELATED"/>
    <property type="match status" value="1"/>
</dbReference>
<reference evidence="12" key="1">
    <citation type="journal article" date="2020" name="mSystems">
        <title>Genome- and Community-Level Interaction Insights into Carbon Utilization and Element Cycling Functions of Hydrothermarchaeota in Hydrothermal Sediment.</title>
        <authorList>
            <person name="Zhou Z."/>
            <person name="Liu Y."/>
            <person name="Xu W."/>
            <person name="Pan J."/>
            <person name="Luo Z.H."/>
            <person name="Li M."/>
        </authorList>
    </citation>
    <scope>NUCLEOTIDE SEQUENCE [LARGE SCALE GENOMIC DNA]</scope>
    <source>
        <strain evidence="12">SpSt-754</strain>
    </source>
</reference>
<dbReference type="HAMAP" id="MF_01576">
    <property type="entry name" value="THF_DHG_CYH"/>
    <property type="match status" value="1"/>
</dbReference>
<dbReference type="Pfam" id="PF02882">
    <property type="entry name" value="THF_DHG_CYH_C"/>
    <property type="match status" value="1"/>
</dbReference>
<evidence type="ECO:0000256" key="3">
    <source>
        <dbReference type="ARBA" id="ARBA00022755"/>
    </source>
</evidence>
<keyword evidence="7 9" id="KW-0486">Methionine biosynthesis</keyword>
<feature type="binding site" evidence="9">
    <location>
        <position position="225"/>
    </location>
    <ligand>
        <name>NADP(+)</name>
        <dbReference type="ChEBI" id="CHEBI:58349"/>
    </ligand>
</feature>
<keyword evidence="9" id="KW-0368">Histidine biosynthesis</keyword>
<dbReference type="InterPro" id="IPR020630">
    <property type="entry name" value="THF_DH/CycHdrlase_cat_dom"/>
</dbReference>
<name>A0A7V3NUS6_UNCW3</name>
<accession>A0A7V3NUS6</accession>
<dbReference type="AlphaFoldDB" id="A0A7V3NUS6"/>
<comment type="caution">
    <text evidence="9">Lacks conserved residue(s) required for the propagation of feature annotation.</text>
</comment>
<protein>
    <recommendedName>
        <fullName evidence="9">Bifunctional protein FolD</fullName>
    </recommendedName>
    <domain>
        <recommendedName>
            <fullName evidence="9">Methylenetetrahydrofolate dehydrogenase</fullName>
            <ecNumber evidence="9">1.5.1.5</ecNumber>
        </recommendedName>
    </domain>
    <domain>
        <recommendedName>
            <fullName evidence="9">Methenyltetrahydrofolate cyclohydrolase</fullName>
            <ecNumber evidence="9">3.5.4.9</ecNumber>
        </recommendedName>
    </domain>
</protein>
<comment type="pathway">
    <text evidence="1 9">One-carbon metabolism; tetrahydrofolate interconversion.</text>
</comment>
<keyword evidence="5 9" id="KW-0521">NADP</keyword>
<evidence type="ECO:0000256" key="7">
    <source>
        <dbReference type="ARBA" id="ARBA00023167"/>
    </source>
</evidence>
<comment type="catalytic activity">
    <reaction evidence="9">
        <text>(6R)-5,10-methenyltetrahydrofolate + H2O = (6R)-10-formyltetrahydrofolate + H(+)</text>
        <dbReference type="Rhea" id="RHEA:23700"/>
        <dbReference type="ChEBI" id="CHEBI:15377"/>
        <dbReference type="ChEBI" id="CHEBI:15378"/>
        <dbReference type="ChEBI" id="CHEBI:57455"/>
        <dbReference type="ChEBI" id="CHEBI:195366"/>
        <dbReference type="EC" id="3.5.4.9"/>
    </reaction>
</comment>
<dbReference type="Gene3D" id="3.40.50.10860">
    <property type="entry name" value="Leucine Dehydrogenase, chain A, domain 1"/>
    <property type="match status" value="1"/>
</dbReference>
<dbReference type="GO" id="GO:0035999">
    <property type="term" value="P:tetrahydrofolate interconversion"/>
    <property type="evidence" value="ECO:0007669"/>
    <property type="project" value="UniProtKB-UniRule"/>
</dbReference>
<evidence type="ECO:0000256" key="2">
    <source>
        <dbReference type="ARBA" id="ARBA00022563"/>
    </source>
</evidence>
<comment type="caution">
    <text evidence="12">The sequence shown here is derived from an EMBL/GenBank/DDBJ whole genome shotgun (WGS) entry which is preliminary data.</text>
</comment>
<proteinExistence type="inferred from homology"/>
<dbReference type="PANTHER" id="PTHR48099:SF5">
    <property type="entry name" value="C-1-TETRAHYDROFOLATE SYNTHASE, CYTOPLASMIC"/>
    <property type="match status" value="1"/>
</dbReference>
<dbReference type="GO" id="GO:0009086">
    <property type="term" value="P:methionine biosynthetic process"/>
    <property type="evidence" value="ECO:0007669"/>
    <property type="project" value="UniProtKB-KW"/>
</dbReference>
<dbReference type="SUPFAM" id="SSF51735">
    <property type="entry name" value="NAD(P)-binding Rossmann-fold domains"/>
    <property type="match status" value="1"/>
</dbReference>
<evidence type="ECO:0000256" key="5">
    <source>
        <dbReference type="ARBA" id="ARBA00022857"/>
    </source>
</evidence>
<keyword evidence="8 9" id="KW-0511">Multifunctional enzyme</keyword>
<dbReference type="GO" id="GO:0005829">
    <property type="term" value="C:cytosol"/>
    <property type="evidence" value="ECO:0007669"/>
    <property type="project" value="TreeGrafter"/>
</dbReference>
<evidence type="ECO:0000256" key="4">
    <source>
        <dbReference type="ARBA" id="ARBA00022801"/>
    </source>
</evidence>
<dbReference type="GO" id="GO:0000105">
    <property type="term" value="P:L-histidine biosynthetic process"/>
    <property type="evidence" value="ECO:0007669"/>
    <property type="project" value="UniProtKB-KW"/>
</dbReference>
<dbReference type="EMBL" id="DTGD01000046">
    <property type="protein sequence ID" value="HGB35486.1"/>
    <property type="molecule type" value="Genomic_DNA"/>
</dbReference>
<keyword evidence="3 9" id="KW-0658">Purine biosynthesis</keyword>